<evidence type="ECO:0000313" key="16">
    <source>
        <dbReference type="Proteomes" id="UP000245771"/>
    </source>
</evidence>
<evidence type="ECO:0000313" key="15">
    <source>
        <dbReference type="EMBL" id="PWN37775.1"/>
    </source>
</evidence>
<dbReference type="InterPro" id="IPR036962">
    <property type="entry name" value="Glyco_hydro_3_N_sf"/>
</dbReference>
<evidence type="ECO:0000256" key="4">
    <source>
        <dbReference type="ARBA" id="ARBA00012744"/>
    </source>
</evidence>
<dbReference type="InterPro" id="IPR050288">
    <property type="entry name" value="Cellulose_deg_GH3"/>
</dbReference>
<evidence type="ECO:0000256" key="6">
    <source>
        <dbReference type="ARBA" id="ARBA00022801"/>
    </source>
</evidence>
<evidence type="ECO:0000256" key="9">
    <source>
        <dbReference type="ARBA" id="ARBA00023295"/>
    </source>
</evidence>
<comment type="similarity">
    <text evidence="3 11">Belongs to the glycosyl hydrolase 3 family.</text>
</comment>
<evidence type="ECO:0000256" key="1">
    <source>
        <dbReference type="ARBA" id="ARBA00000448"/>
    </source>
</evidence>
<dbReference type="GO" id="GO:0008422">
    <property type="term" value="F:beta-glucosidase activity"/>
    <property type="evidence" value="ECO:0007669"/>
    <property type="project" value="UniProtKB-EC"/>
</dbReference>
<dbReference type="GO" id="GO:0030245">
    <property type="term" value="P:cellulose catabolic process"/>
    <property type="evidence" value="ECO:0007669"/>
    <property type="project" value="UniProtKB-UniPathway"/>
</dbReference>
<keyword evidence="16" id="KW-1185">Reference proteome</keyword>
<evidence type="ECO:0000256" key="7">
    <source>
        <dbReference type="ARBA" id="ARBA00023180"/>
    </source>
</evidence>
<evidence type="ECO:0000259" key="14">
    <source>
        <dbReference type="SMART" id="SM01217"/>
    </source>
</evidence>
<dbReference type="SUPFAM" id="SSF52279">
    <property type="entry name" value="Beta-D-glucan exohydrolase, C-terminal domain"/>
    <property type="match status" value="1"/>
</dbReference>
<keyword evidence="7" id="KW-0325">Glycoprotein</keyword>
<dbReference type="SUPFAM" id="SSF51445">
    <property type="entry name" value="(Trans)glycosidases"/>
    <property type="match status" value="1"/>
</dbReference>
<dbReference type="GeneID" id="37022500"/>
<dbReference type="SMART" id="SM01217">
    <property type="entry name" value="Fn3_like"/>
    <property type="match status" value="1"/>
</dbReference>
<dbReference type="Gene3D" id="3.20.20.300">
    <property type="entry name" value="Glycoside hydrolase, family 3, N-terminal domain"/>
    <property type="match status" value="1"/>
</dbReference>
<feature type="domain" description="Fibronectin type III-like" evidence="14">
    <location>
        <begin position="824"/>
        <end position="892"/>
    </location>
</feature>
<evidence type="ECO:0000256" key="10">
    <source>
        <dbReference type="ARBA" id="ARBA00023326"/>
    </source>
</evidence>
<evidence type="ECO:0000256" key="11">
    <source>
        <dbReference type="RuleBase" id="RU361161"/>
    </source>
</evidence>
<dbReference type="InterPro" id="IPR001764">
    <property type="entry name" value="Glyco_hydro_3_N"/>
</dbReference>
<dbReference type="Pfam" id="PF14310">
    <property type="entry name" value="Fn3-like"/>
    <property type="match status" value="1"/>
</dbReference>
<dbReference type="STRING" id="1280837.A0A316VQK5"/>
<comment type="pathway">
    <text evidence="2 11">Glycan metabolism; cellulose degradation.</text>
</comment>
<name>A0A316VQK5_9BASI</name>
<keyword evidence="10 11" id="KW-0624">Polysaccharide degradation</keyword>
<dbReference type="Proteomes" id="UP000245771">
    <property type="component" value="Unassembled WGS sequence"/>
</dbReference>
<organism evidence="15 16">
    <name type="scientific">Meira miltonrushii</name>
    <dbReference type="NCBI Taxonomy" id="1280837"/>
    <lineage>
        <taxon>Eukaryota</taxon>
        <taxon>Fungi</taxon>
        <taxon>Dikarya</taxon>
        <taxon>Basidiomycota</taxon>
        <taxon>Ustilaginomycotina</taxon>
        <taxon>Exobasidiomycetes</taxon>
        <taxon>Exobasidiales</taxon>
        <taxon>Brachybasidiaceae</taxon>
        <taxon>Meira</taxon>
    </lineage>
</organism>
<evidence type="ECO:0000256" key="5">
    <source>
        <dbReference type="ARBA" id="ARBA00022729"/>
    </source>
</evidence>
<dbReference type="AlphaFoldDB" id="A0A316VQK5"/>
<dbReference type="InterPro" id="IPR036881">
    <property type="entry name" value="Glyco_hydro_3_C_sf"/>
</dbReference>
<dbReference type="InterPro" id="IPR019800">
    <property type="entry name" value="Glyco_hydro_3_AS"/>
</dbReference>
<comment type="catalytic activity">
    <reaction evidence="1 11">
        <text>Hydrolysis of terminal, non-reducing beta-D-glucosyl residues with release of beta-D-glucose.</text>
        <dbReference type="EC" id="3.2.1.21"/>
    </reaction>
</comment>
<dbReference type="PANTHER" id="PTHR42715">
    <property type="entry name" value="BETA-GLUCOSIDASE"/>
    <property type="match status" value="1"/>
</dbReference>
<evidence type="ECO:0000256" key="2">
    <source>
        <dbReference type="ARBA" id="ARBA00004987"/>
    </source>
</evidence>
<dbReference type="FunFam" id="3.20.20.300:FF:000002">
    <property type="entry name" value="Probable beta-glucosidase"/>
    <property type="match status" value="1"/>
</dbReference>
<dbReference type="FunFam" id="3.40.50.1700:FF:000003">
    <property type="entry name" value="Probable beta-glucosidase"/>
    <property type="match status" value="1"/>
</dbReference>
<feature type="chain" id="PRO_5016414342" description="beta-glucosidase" evidence="13">
    <location>
        <begin position="31"/>
        <end position="915"/>
    </location>
</feature>
<feature type="signal peptide" evidence="13">
    <location>
        <begin position="1"/>
        <end position="30"/>
    </location>
</feature>
<protein>
    <recommendedName>
        <fullName evidence="4 11">beta-glucosidase</fullName>
        <ecNumber evidence="4 11">3.2.1.21</ecNumber>
    </recommendedName>
</protein>
<dbReference type="UniPathway" id="UPA00696"/>
<keyword evidence="5 13" id="KW-0732">Signal</keyword>
<evidence type="ECO:0000256" key="13">
    <source>
        <dbReference type="SAM" id="SignalP"/>
    </source>
</evidence>
<dbReference type="InterPro" id="IPR026891">
    <property type="entry name" value="Fn3-like"/>
</dbReference>
<evidence type="ECO:0000256" key="8">
    <source>
        <dbReference type="ARBA" id="ARBA00023277"/>
    </source>
</evidence>
<dbReference type="EMBL" id="KZ819602">
    <property type="protein sequence ID" value="PWN37775.1"/>
    <property type="molecule type" value="Genomic_DNA"/>
</dbReference>
<dbReference type="InterPro" id="IPR002772">
    <property type="entry name" value="Glyco_hydro_3_C"/>
</dbReference>
<sequence length="915" mass="99938">MGNDDIHREGEGFIALFGFLTVLFSQQTYAQQLPQGPDQAPFPNSYYPFASLVNITSVPQGYNITSPPKYPSPWMDGSGDWGWAYKKAEEFVSKLTIPEKVNLTTGGGWQSDSCVGQTGSIPRLGFRSLCLQDSPLGVRDTDYNSVFPAGGTVAASFDRNIWWQRGHAMGSEFRDKGADAQLGPVVGPLGRSPEDRRMWEGFSPDPWLTGQAGAQTIYGMQSAGVMATLKHFILNEQEHFRQLGEAHQFGYNITEVLSSNVDDTTMHELYLWPFADAVRAGVASVMCSYQRVNNSAACQNSYTLNYLLKGELGFQGFVMSDWQAQKSGVSSALAGMDMAMPGDTLFATGNAFYGTNSTIAILNGTLPQWRLDDMAMRIMAAYYYVGRDKHQVPINFNSWTTDTDGYIHLISKTGYGKVNDHVDVRGNHGKLIRDFAARSTVLLKNTNNTLPLKACDEKFTAVFGSDAGNNPDGPNGCSDRGCDQGTLGEGWGSGTANYPYLITPLDAISNKVHDEGNGIIQGITNDTATSQISALASQASVAIVFVNSDSGEGYISVDGNEGDRNNLTLWHSGEDLIKTVAAQNNRTIVVIHSGGPVLVDTFKDHPNVTAIVWAGMPGQESGNSIVDVLYGKVNPGAKLPFTMGSERQEYTTDILYQPNNGELSPQDNFGEGKFIDYRGFDRYNKTPEYEFGYGLSYTTFEYSNLQVDCHQIAQYYPTNRKSKKAPTIGRKPGTAEDYLYPTENFDRVQLYIYPYLNSTDLKASAGNADYGEKSEDWLPPLSQDGSPYELPPAGGSPGGNAQLWDVAYTVTAQVKNTGQVEGDEVAQLYVSLGGPLDPPRVLRGFDRLTLAPGETKTFTANLTRRDVSNWDPASQNWIISDHQKTIYVGASSRKLPLHQEFSTSNIGGGGDDSSN</sequence>
<evidence type="ECO:0000256" key="12">
    <source>
        <dbReference type="SAM" id="MobiDB-lite"/>
    </source>
</evidence>
<gene>
    <name evidence="15" type="ORF">FA14DRAFT_177057</name>
</gene>
<keyword evidence="8 11" id="KW-0119">Carbohydrate metabolism</keyword>
<accession>A0A316VQK5</accession>
<dbReference type="PROSITE" id="PS00775">
    <property type="entry name" value="GLYCOSYL_HYDROL_F3"/>
    <property type="match status" value="1"/>
</dbReference>
<feature type="region of interest" description="Disordered" evidence="12">
    <location>
        <begin position="768"/>
        <end position="796"/>
    </location>
</feature>
<dbReference type="RefSeq" id="XP_025358077.1">
    <property type="nucleotide sequence ID" value="XM_025500719.1"/>
</dbReference>
<dbReference type="PANTHER" id="PTHR42715:SF29">
    <property type="entry name" value="BETA-GLUCOSIDASE A-RELATED"/>
    <property type="match status" value="1"/>
</dbReference>
<dbReference type="Gene3D" id="3.40.50.1700">
    <property type="entry name" value="Glycoside hydrolase family 3 C-terminal domain"/>
    <property type="match status" value="1"/>
</dbReference>
<dbReference type="Gene3D" id="2.60.40.10">
    <property type="entry name" value="Immunoglobulins"/>
    <property type="match status" value="1"/>
</dbReference>
<dbReference type="InParanoid" id="A0A316VQK5"/>
<dbReference type="Pfam" id="PF00933">
    <property type="entry name" value="Glyco_hydro_3"/>
    <property type="match status" value="1"/>
</dbReference>
<reference evidence="15 16" key="1">
    <citation type="journal article" date="2018" name="Mol. Biol. Evol.">
        <title>Broad Genomic Sampling Reveals a Smut Pathogenic Ancestry of the Fungal Clade Ustilaginomycotina.</title>
        <authorList>
            <person name="Kijpornyongpan T."/>
            <person name="Mondo S.J."/>
            <person name="Barry K."/>
            <person name="Sandor L."/>
            <person name="Lee J."/>
            <person name="Lipzen A."/>
            <person name="Pangilinan J."/>
            <person name="LaButti K."/>
            <person name="Hainaut M."/>
            <person name="Henrissat B."/>
            <person name="Grigoriev I.V."/>
            <person name="Spatafora J.W."/>
            <person name="Aime M.C."/>
        </authorList>
    </citation>
    <scope>NUCLEOTIDE SEQUENCE [LARGE SCALE GENOMIC DNA]</scope>
    <source>
        <strain evidence="15 16">MCA 3882</strain>
    </source>
</reference>
<dbReference type="InterPro" id="IPR017853">
    <property type="entry name" value="GH"/>
</dbReference>
<dbReference type="InterPro" id="IPR013783">
    <property type="entry name" value="Ig-like_fold"/>
</dbReference>
<keyword evidence="6 11" id="KW-0378">Hydrolase</keyword>
<evidence type="ECO:0000256" key="3">
    <source>
        <dbReference type="ARBA" id="ARBA00005336"/>
    </source>
</evidence>
<keyword evidence="9 11" id="KW-0326">Glycosidase</keyword>
<dbReference type="PRINTS" id="PR00133">
    <property type="entry name" value="GLHYDRLASE3"/>
</dbReference>
<proteinExistence type="inferred from homology"/>
<dbReference type="Pfam" id="PF01915">
    <property type="entry name" value="Glyco_hydro_3_C"/>
    <property type="match status" value="1"/>
</dbReference>
<dbReference type="EC" id="3.2.1.21" evidence="4 11"/>
<dbReference type="OrthoDB" id="416222at2759"/>